<dbReference type="CTD" id="36376357"/>
<feature type="domain" description="DUF7585" evidence="5">
    <location>
        <begin position="1"/>
        <end position="82"/>
    </location>
</feature>
<dbReference type="InterPro" id="IPR056006">
    <property type="entry name" value="DUF7584"/>
</dbReference>
<evidence type="ECO:0000313" key="6">
    <source>
        <dbReference type="EMBL" id="CEF63992.1"/>
    </source>
</evidence>
<feature type="compositionally biased region" description="Polar residues" evidence="1">
    <location>
        <begin position="431"/>
        <end position="445"/>
    </location>
</feature>
<evidence type="ECO:0000313" key="8">
    <source>
        <dbReference type="WBParaSite" id="SRAE_1000224800.1"/>
    </source>
</evidence>
<proteinExistence type="predicted"/>
<keyword evidence="2" id="KW-0812">Transmembrane</keyword>
<dbReference type="Pfam" id="PF24490">
    <property type="entry name" value="DUF7585"/>
    <property type="match status" value="1"/>
</dbReference>
<dbReference type="GeneID" id="36376357"/>
<dbReference type="InterPro" id="IPR056005">
    <property type="entry name" value="DUF7583"/>
</dbReference>
<evidence type="ECO:0000259" key="3">
    <source>
        <dbReference type="Pfam" id="PF24486"/>
    </source>
</evidence>
<evidence type="ECO:0000259" key="4">
    <source>
        <dbReference type="Pfam" id="PF24488"/>
    </source>
</evidence>
<feature type="domain" description="DUF7584" evidence="4">
    <location>
        <begin position="86"/>
        <end position="193"/>
    </location>
</feature>
<evidence type="ECO:0000256" key="1">
    <source>
        <dbReference type="SAM" id="MobiDB-lite"/>
    </source>
</evidence>
<organism evidence="6">
    <name type="scientific">Strongyloides ratti</name>
    <name type="common">Parasitic roundworm</name>
    <dbReference type="NCBI Taxonomy" id="34506"/>
    <lineage>
        <taxon>Eukaryota</taxon>
        <taxon>Metazoa</taxon>
        <taxon>Ecdysozoa</taxon>
        <taxon>Nematoda</taxon>
        <taxon>Chromadorea</taxon>
        <taxon>Rhabditida</taxon>
        <taxon>Tylenchina</taxon>
        <taxon>Panagrolaimomorpha</taxon>
        <taxon>Strongyloidoidea</taxon>
        <taxon>Strongyloididae</taxon>
        <taxon>Strongyloides</taxon>
    </lineage>
</organism>
<dbReference type="WBParaSite" id="SRAE_1000224800.1">
    <property type="protein sequence ID" value="SRAE_1000224800.1"/>
    <property type="gene ID" value="WBGene00258862"/>
</dbReference>
<evidence type="ECO:0000313" key="9">
    <source>
        <dbReference type="WormBase" id="SRAE_1000224800"/>
    </source>
</evidence>
<dbReference type="AlphaFoldDB" id="A0A090L2Q8"/>
<evidence type="ECO:0000259" key="5">
    <source>
        <dbReference type="Pfam" id="PF24490"/>
    </source>
</evidence>
<feature type="domain" description="DUF7583" evidence="3">
    <location>
        <begin position="194"/>
        <end position="292"/>
    </location>
</feature>
<gene>
    <name evidence="6 8 9" type="ORF">SRAE_1000224800</name>
</gene>
<protein>
    <submittedName>
        <fullName evidence="6 8">Uncharacterized protein</fullName>
    </submittedName>
</protein>
<evidence type="ECO:0000256" key="2">
    <source>
        <dbReference type="SAM" id="Phobius"/>
    </source>
</evidence>
<reference evidence="6 7" key="1">
    <citation type="submission" date="2014-09" db="EMBL/GenBank/DDBJ databases">
        <authorList>
            <person name="Martin A.A."/>
        </authorList>
    </citation>
    <scope>NUCLEOTIDE SEQUENCE</scope>
    <source>
        <strain evidence="7">ED321</strain>
        <strain evidence="6">ED321 Heterogonic</strain>
    </source>
</reference>
<dbReference type="STRING" id="34506.A0A090L2Q8"/>
<name>A0A090L2Q8_STRRB</name>
<keyword evidence="7" id="KW-1185">Reference proteome</keyword>
<keyword evidence="2" id="KW-0472">Membrane</keyword>
<feature type="region of interest" description="Disordered" evidence="1">
    <location>
        <begin position="420"/>
        <end position="445"/>
    </location>
</feature>
<dbReference type="Pfam" id="PF24486">
    <property type="entry name" value="DUF7583"/>
    <property type="match status" value="1"/>
</dbReference>
<sequence length="445" mass="51627">MAKKVPIFNQLPFPSKCGNDEKKILKYTKDKNGKLFKLNLVNDQLTTPDDLPHANKLYYLFTIPQDSHEKEFAEPCTIFRAVNNRPLMVIKGYNSTEISLDNTKIDVIKFDYLVEFLAIQLVLENQPLLQDFYKNEEILINKVVYTKDGFKEVPNSNKITKGTFSINGYEILKFSYNCPTYEDNEMITKIFYFAPPQKEYIFPLEQSLFLVNEPAVKPNCSINRISYGYLYSVGYNKKTINLNELNANGVATHGLIRSGNYVFTSNVEEFNTTLNCTYNTPNGQVIFIQSYKTEHRKFYGFDENGDKIFDRKNKKKKFDGKDIDEDNDDLSKGSKKSWFNKFKNKIGSIWFYTIIGGIVFVVLAIIIVVAVLCYLRSSKKNISNKRIELKKIEKKGIEFKNIEKKDIAFKNIEKKRIESNKSEKKRVGKKSNFSRNVNVSKKTRK</sequence>
<dbReference type="Proteomes" id="UP000035682">
    <property type="component" value="Unplaced"/>
</dbReference>
<dbReference type="EMBL" id="LN609528">
    <property type="protein sequence ID" value="CEF63992.1"/>
    <property type="molecule type" value="Genomic_DNA"/>
</dbReference>
<dbReference type="WormBase" id="SRAE_1000224800">
    <property type="protein sequence ID" value="SRP06098"/>
    <property type="gene ID" value="WBGene00258862"/>
</dbReference>
<dbReference type="Pfam" id="PF24488">
    <property type="entry name" value="DUF7584"/>
    <property type="match status" value="1"/>
</dbReference>
<reference evidence="8" key="2">
    <citation type="submission" date="2020-12" db="UniProtKB">
        <authorList>
            <consortium name="WormBaseParasite"/>
        </authorList>
    </citation>
    <scope>IDENTIFICATION</scope>
</reference>
<dbReference type="InterPro" id="IPR056007">
    <property type="entry name" value="DUF7585"/>
</dbReference>
<accession>A0A090L2Q8</accession>
<feature type="transmembrane region" description="Helical" evidence="2">
    <location>
        <begin position="349"/>
        <end position="375"/>
    </location>
</feature>
<keyword evidence="2" id="KW-1133">Transmembrane helix</keyword>
<evidence type="ECO:0000313" key="7">
    <source>
        <dbReference type="Proteomes" id="UP000035682"/>
    </source>
</evidence>
<dbReference type="RefSeq" id="XP_024503193.1">
    <property type="nucleotide sequence ID" value="XM_024649302.1"/>
</dbReference>